<feature type="region of interest" description="Disordered" evidence="1">
    <location>
        <begin position="1"/>
        <end position="35"/>
    </location>
</feature>
<evidence type="ECO:0000313" key="2">
    <source>
        <dbReference type="EMBL" id="RJE26961.1"/>
    </source>
</evidence>
<evidence type="ECO:0000256" key="1">
    <source>
        <dbReference type="SAM" id="MobiDB-lite"/>
    </source>
</evidence>
<dbReference type="OrthoDB" id="2530523at2759"/>
<feature type="compositionally biased region" description="Polar residues" evidence="1">
    <location>
        <begin position="17"/>
        <end position="29"/>
    </location>
</feature>
<dbReference type="Proteomes" id="UP000266188">
    <property type="component" value="Unassembled WGS sequence"/>
</dbReference>
<feature type="region of interest" description="Disordered" evidence="1">
    <location>
        <begin position="55"/>
        <end position="78"/>
    </location>
</feature>
<name>A0A3A3ACC0_9EURO</name>
<organism evidence="2 3">
    <name type="scientific">Aspergillus sclerotialis</name>
    <dbReference type="NCBI Taxonomy" id="2070753"/>
    <lineage>
        <taxon>Eukaryota</taxon>
        <taxon>Fungi</taxon>
        <taxon>Dikarya</taxon>
        <taxon>Ascomycota</taxon>
        <taxon>Pezizomycotina</taxon>
        <taxon>Eurotiomycetes</taxon>
        <taxon>Eurotiomycetidae</taxon>
        <taxon>Eurotiales</taxon>
        <taxon>Aspergillaceae</taxon>
        <taxon>Aspergillus</taxon>
        <taxon>Aspergillus subgen. Polypaecilum</taxon>
    </lineage>
</organism>
<proteinExistence type="predicted"/>
<accession>A0A3A3ACC0</accession>
<evidence type="ECO:0000313" key="3">
    <source>
        <dbReference type="Proteomes" id="UP000266188"/>
    </source>
</evidence>
<sequence>MDPNSAGFPAMHHNSGYPVTSQSPHNQQVPYYPNAIPGYAQQKAPLQPQRAFGAVPLQPAAPGGAMMPSGFPQNSSGM</sequence>
<dbReference type="EMBL" id="MVGC01000011">
    <property type="protein sequence ID" value="RJE26961.1"/>
    <property type="molecule type" value="Genomic_DNA"/>
</dbReference>
<comment type="caution">
    <text evidence="2">The sequence shown here is derived from an EMBL/GenBank/DDBJ whole genome shotgun (WGS) entry which is preliminary data.</text>
</comment>
<protein>
    <submittedName>
        <fullName evidence="2">Uncharacterized protein</fullName>
    </submittedName>
</protein>
<reference evidence="3" key="1">
    <citation type="submission" date="2017-02" db="EMBL/GenBank/DDBJ databases">
        <authorList>
            <person name="Tafer H."/>
            <person name="Lopandic K."/>
        </authorList>
    </citation>
    <scope>NUCLEOTIDE SEQUENCE [LARGE SCALE GENOMIC DNA]</scope>
    <source>
        <strain evidence="3">CBS 366.77</strain>
    </source>
</reference>
<gene>
    <name evidence="2" type="ORF">PHISCL_00662</name>
</gene>
<keyword evidence="3" id="KW-1185">Reference proteome</keyword>
<dbReference type="AlphaFoldDB" id="A0A3A3ACC0"/>